<dbReference type="RefSeq" id="WP_377605667.1">
    <property type="nucleotide sequence ID" value="NZ_JBHUME010000013.1"/>
</dbReference>
<dbReference type="Proteomes" id="UP001597541">
    <property type="component" value="Unassembled WGS sequence"/>
</dbReference>
<dbReference type="EMBL" id="JBHUME010000013">
    <property type="protein sequence ID" value="MFD2614620.1"/>
    <property type="molecule type" value="Genomic_DNA"/>
</dbReference>
<proteinExistence type="predicted"/>
<evidence type="ECO:0000313" key="2">
    <source>
        <dbReference type="EMBL" id="MFD2614620.1"/>
    </source>
</evidence>
<evidence type="ECO:0000256" key="1">
    <source>
        <dbReference type="SAM" id="MobiDB-lite"/>
    </source>
</evidence>
<gene>
    <name evidence="2" type="ORF">ACFSUF_19600</name>
</gene>
<evidence type="ECO:0000313" key="3">
    <source>
        <dbReference type="Proteomes" id="UP001597541"/>
    </source>
</evidence>
<comment type="caution">
    <text evidence="2">The sequence shown here is derived from an EMBL/GenBank/DDBJ whole genome shotgun (WGS) entry which is preliminary data.</text>
</comment>
<protein>
    <submittedName>
        <fullName evidence="2">Uncharacterized protein</fullName>
    </submittedName>
</protein>
<feature type="region of interest" description="Disordered" evidence="1">
    <location>
        <begin position="66"/>
        <end position="87"/>
    </location>
</feature>
<organism evidence="2 3">
    <name type="scientific">Paenibacillus gansuensis</name>
    <dbReference type="NCBI Taxonomy" id="306542"/>
    <lineage>
        <taxon>Bacteria</taxon>
        <taxon>Bacillati</taxon>
        <taxon>Bacillota</taxon>
        <taxon>Bacilli</taxon>
        <taxon>Bacillales</taxon>
        <taxon>Paenibacillaceae</taxon>
        <taxon>Paenibacillus</taxon>
    </lineage>
</organism>
<accession>A0ABW5PIH6</accession>
<sequence length="114" mass="12929">MRINLSRLSASLPKQEEAPYLQGYTPGLFRAIEAAHYGSSSPNVDWNGFTLSEAEQALDMAMSYVDQQDAEEEESAPQHPNEGNAIHEFLHNSEVIYKLKHMKPEKQSENVDFF</sequence>
<keyword evidence="3" id="KW-1185">Reference proteome</keyword>
<name>A0ABW5PIH6_9BACL</name>
<reference evidence="3" key="1">
    <citation type="journal article" date="2019" name="Int. J. Syst. Evol. Microbiol.">
        <title>The Global Catalogue of Microorganisms (GCM) 10K type strain sequencing project: providing services to taxonomists for standard genome sequencing and annotation.</title>
        <authorList>
            <consortium name="The Broad Institute Genomics Platform"/>
            <consortium name="The Broad Institute Genome Sequencing Center for Infectious Disease"/>
            <person name="Wu L."/>
            <person name="Ma J."/>
        </authorList>
    </citation>
    <scope>NUCLEOTIDE SEQUENCE [LARGE SCALE GENOMIC DNA]</scope>
    <source>
        <strain evidence="3">KCTC 3950</strain>
    </source>
</reference>